<evidence type="ECO:0000313" key="2">
    <source>
        <dbReference type="Proteomes" id="UP000807769"/>
    </source>
</evidence>
<evidence type="ECO:0000313" key="1">
    <source>
        <dbReference type="EMBL" id="KAG1816309.1"/>
    </source>
</evidence>
<organism evidence="1 2">
    <name type="scientific">Suillus subaureus</name>
    <dbReference type="NCBI Taxonomy" id="48587"/>
    <lineage>
        <taxon>Eukaryota</taxon>
        <taxon>Fungi</taxon>
        <taxon>Dikarya</taxon>
        <taxon>Basidiomycota</taxon>
        <taxon>Agaricomycotina</taxon>
        <taxon>Agaricomycetes</taxon>
        <taxon>Agaricomycetidae</taxon>
        <taxon>Boletales</taxon>
        <taxon>Suillineae</taxon>
        <taxon>Suillaceae</taxon>
        <taxon>Suillus</taxon>
    </lineage>
</organism>
<dbReference type="RefSeq" id="XP_041192982.1">
    <property type="nucleotide sequence ID" value="XM_041340145.1"/>
</dbReference>
<proteinExistence type="predicted"/>
<name>A0A9P7EB95_9AGAM</name>
<gene>
    <name evidence="1" type="ORF">BJ212DRAFT_1480758</name>
</gene>
<sequence>MSSATQATKITPAAAVMGMQGTVNHLTDVFERFVVSSMNSGTMAGGMQLLPLPPPRPEPEGSMDLVTCAAHLLQTEDANMPPEQHTVLIMVLGEKDNECFLKFYVSLMDKETRHPFIQKLITDAMVG</sequence>
<dbReference type="EMBL" id="JABBWG010000016">
    <property type="protein sequence ID" value="KAG1816309.1"/>
    <property type="molecule type" value="Genomic_DNA"/>
</dbReference>
<dbReference type="OrthoDB" id="2686544at2759"/>
<dbReference type="GeneID" id="64634161"/>
<dbReference type="AlphaFoldDB" id="A0A9P7EB95"/>
<comment type="caution">
    <text evidence="1">The sequence shown here is derived from an EMBL/GenBank/DDBJ whole genome shotgun (WGS) entry which is preliminary data.</text>
</comment>
<dbReference type="Proteomes" id="UP000807769">
    <property type="component" value="Unassembled WGS sequence"/>
</dbReference>
<protein>
    <submittedName>
        <fullName evidence="1">Uncharacterized protein</fullName>
    </submittedName>
</protein>
<accession>A0A9P7EB95</accession>
<reference evidence="1" key="1">
    <citation type="journal article" date="2020" name="New Phytol.">
        <title>Comparative genomics reveals dynamic genome evolution in host specialist ectomycorrhizal fungi.</title>
        <authorList>
            <person name="Lofgren L.A."/>
            <person name="Nguyen N.H."/>
            <person name="Vilgalys R."/>
            <person name="Ruytinx J."/>
            <person name="Liao H.L."/>
            <person name="Branco S."/>
            <person name="Kuo A."/>
            <person name="LaButti K."/>
            <person name="Lipzen A."/>
            <person name="Andreopoulos W."/>
            <person name="Pangilinan J."/>
            <person name="Riley R."/>
            <person name="Hundley H."/>
            <person name="Na H."/>
            <person name="Barry K."/>
            <person name="Grigoriev I.V."/>
            <person name="Stajich J.E."/>
            <person name="Kennedy P.G."/>
        </authorList>
    </citation>
    <scope>NUCLEOTIDE SEQUENCE</scope>
    <source>
        <strain evidence="1">MN1</strain>
    </source>
</reference>
<keyword evidence="2" id="KW-1185">Reference proteome</keyword>